<dbReference type="AlphaFoldDB" id="A0A2H5N1Y7"/>
<comment type="caution">
    <text evidence="1">The sequence shown here is derived from an EMBL/GenBank/DDBJ whole genome shotgun (WGS) entry which is preliminary data.</text>
</comment>
<keyword evidence="2" id="KW-1185">Reference proteome</keyword>
<protein>
    <submittedName>
        <fullName evidence="1">Uncharacterized protein</fullName>
    </submittedName>
</protein>
<proteinExistence type="predicted"/>
<accession>A0A2H5N1Y7</accession>
<sequence length="81" mass="9275">MIGHHQYEIKGLVRRMLGNSQAIRPTFFCLEGKSQLLSPKQNVADGWDTFQICNIAVPRRVFWLDPNIENKAGQKAPKRLP</sequence>
<name>A0A2H5N1Y7_CITUN</name>
<gene>
    <name evidence="1" type="ORF">CUMW_276110</name>
</gene>
<evidence type="ECO:0000313" key="1">
    <source>
        <dbReference type="EMBL" id="GAY33811.1"/>
    </source>
</evidence>
<evidence type="ECO:0000313" key="2">
    <source>
        <dbReference type="Proteomes" id="UP000236630"/>
    </source>
</evidence>
<dbReference type="Proteomes" id="UP000236630">
    <property type="component" value="Unassembled WGS sequence"/>
</dbReference>
<organism evidence="1 2">
    <name type="scientific">Citrus unshiu</name>
    <name type="common">Satsuma mandarin</name>
    <name type="synonym">Citrus nobilis var. unshiu</name>
    <dbReference type="NCBI Taxonomy" id="55188"/>
    <lineage>
        <taxon>Eukaryota</taxon>
        <taxon>Viridiplantae</taxon>
        <taxon>Streptophyta</taxon>
        <taxon>Embryophyta</taxon>
        <taxon>Tracheophyta</taxon>
        <taxon>Spermatophyta</taxon>
        <taxon>Magnoliopsida</taxon>
        <taxon>eudicotyledons</taxon>
        <taxon>Gunneridae</taxon>
        <taxon>Pentapetalae</taxon>
        <taxon>rosids</taxon>
        <taxon>malvids</taxon>
        <taxon>Sapindales</taxon>
        <taxon>Rutaceae</taxon>
        <taxon>Aurantioideae</taxon>
        <taxon>Citrus</taxon>
    </lineage>
</organism>
<reference evidence="1 2" key="1">
    <citation type="journal article" date="2017" name="Front. Genet.">
        <title>Draft sequencing of the heterozygous diploid genome of Satsuma (Citrus unshiu Marc.) using a hybrid assembly approach.</title>
        <authorList>
            <person name="Shimizu T."/>
            <person name="Tanizawa Y."/>
            <person name="Mochizuki T."/>
            <person name="Nagasaki H."/>
            <person name="Yoshioka T."/>
            <person name="Toyoda A."/>
            <person name="Fujiyama A."/>
            <person name="Kaminuma E."/>
            <person name="Nakamura Y."/>
        </authorList>
    </citation>
    <scope>NUCLEOTIDE SEQUENCE [LARGE SCALE GENOMIC DNA]</scope>
    <source>
        <strain evidence="2">cv. Miyagawa wase</strain>
    </source>
</reference>
<dbReference type="EMBL" id="BDQV01001617">
    <property type="protein sequence ID" value="GAY33811.1"/>
    <property type="molecule type" value="Genomic_DNA"/>
</dbReference>